<dbReference type="InterPro" id="IPR002591">
    <property type="entry name" value="Phosphodiest/P_Trfase"/>
</dbReference>
<name>A0A075G6W2_9EURY</name>
<sequence length="633" mass="68653">MRRLTYLAVLLLLSGPLAGCTSPPDDTGTASGCTYPDALNFNESAVTDDGSCEYQEPLEETSGCMYEGATNFDEGATVDDGSCEFPQPPEEKPGCTYSNALNFDENASVDDGSCEFLQPPEEKPGCTYSNALNFDENASVDDGSCEFRPYLVFGCNDTTALNFDANATYNDGSCEYITQHVLMVLIDGWRPDSIAAGQTPTIDMMMPDSAYSMAARVEDTTISGSGHSSYLTGVHRDKHNVHSNNFEDHNYDQYPYWFRLLRDSAPDTHRSAYHNWPAMSDAALDESVCSGCGDYFQDYDQNIVNRLVADLATKEMNAATLVLDLMDARGHGSGFNSSNPQYIAGMNQTDIWLGEVMDAIFARPNYVNEEWMVVLSSDHAGTGYGHGYNIPEHRNVPLIIWGAESPGEIWPPPDAVDAVPTALHHLGVDIDPAWSLDGRVIGIDPTASPIAALGVNLIFNGDGELERGMTPGIDASVPGWVDNEGMTTWIYNVPTYLQTTDPGPANRGSNYFGGGTGDSTMYQEIDLTGIEAEIGWDNISYSLTAFLGGYSSQNDRMEVLVEFFDSSGNLLLSGGIGPVHAADRNNTTGIFLREGIGEVPPSSAYVRVTLNAYLSYGYNDAYADNVSLILSTQ</sequence>
<dbReference type="InterPro" id="IPR017850">
    <property type="entry name" value="Alkaline_phosphatase_core_sf"/>
</dbReference>
<evidence type="ECO:0000313" key="1">
    <source>
        <dbReference type="EMBL" id="AIE97452.1"/>
    </source>
</evidence>
<proteinExistence type="predicted"/>
<dbReference type="Pfam" id="PF01663">
    <property type="entry name" value="Phosphodiest"/>
    <property type="match status" value="1"/>
</dbReference>
<dbReference type="EMBL" id="KF900508">
    <property type="protein sequence ID" value="AIE97452.1"/>
    <property type="molecule type" value="Genomic_DNA"/>
</dbReference>
<dbReference type="SUPFAM" id="SSF53649">
    <property type="entry name" value="Alkaline phosphatase-like"/>
    <property type="match status" value="1"/>
</dbReference>
<reference evidence="1" key="1">
    <citation type="journal article" date="2014" name="Genome Biol. Evol.">
        <title>Pangenome evidence for extensive interdomain horizontal transfer affecting lineage core and shell genes in uncultured planktonic thaumarchaeota and euryarchaeota.</title>
        <authorList>
            <person name="Deschamps P."/>
            <person name="Zivanovic Y."/>
            <person name="Moreira D."/>
            <person name="Rodriguez-Valera F."/>
            <person name="Lopez-Garcia P."/>
        </authorList>
    </citation>
    <scope>NUCLEOTIDE SEQUENCE</scope>
</reference>
<accession>A0A075G6W2</accession>
<dbReference type="Gene3D" id="3.40.720.10">
    <property type="entry name" value="Alkaline Phosphatase, subunit A"/>
    <property type="match status" value="1"/>
</dbReference>
<dbReference type="AlphaFoldDB" id="A0A075G6W2"/>
<protein>
    <submittedName>
        <fullName evidence="1">Putative nucleotide pyrophosphatase-like protein</fullName>
    </submittedName>
</protein>
<organism evidence="1">
    <name type="scientific">uncultured marine group II/III euryarchaeote KM3_01_B07</name>
    <dbReference type="NCBI Taxonomy" id="1457832"/>
    <lineage>
        <taxon>Archaea</taxon>
        <taxon>Methanobacteriati</taxon>
        <taxon>Methanobacteriota</taxon>
        <taxon>environmental samples</taxon>
    </lineage>
</organism>